<dbReference type="EMBL" id="JAGPXD010000004">
    <property type="protein sequence ID" value="KAH7359211.1"/>
    <property type="molecule type" value="Genomic_DNA"/>
</dbReference>
<feature type="compositionally biased region" description="Basic and acidic residues" evidence="1">
    <location>
        <begin position="428"/>
        <end position="438"/>
    </location>
</feature>
<accession>A0A8K0X2F3</accession>
<dbReference type="OrthoDB" id="5415512at2759"/>
<feature type="compositionally biased region" description="Low complexity" evidence="1">
    <location>
        <begin position="683"/>
        <end position="693"/>
    </location>
</feature>
<reference evidence="2" key="1">
    <citation type="journal article" date="2021" name="Nat. Commun.">
        <title>Genetic determinants of endophytism in the Arabidopsis root mycobiome.</title>
        <authorList>
            <person name="Mesny F."/>
            <person name="Miyauchi S."/>
            <person name="Thiergart T."/>
            <person name="Pickel B."/>
            <person name="Atanasova L."/>
            <person name="Karlsson M."/>
            <person name="Huettel B."/>
            <person name="Barry K.W."/>
            <person name="Haridas S."/>
            <person name="Chen C."/>
            <person name="Bauer D."/>
            <person name="Andreopoulos W."/>
            <person name="Pangilinan J."/>
            <person name="LaButti K."/>
            <person name="Riley R."/>
            <person name="Lipzen A."/>
            <person name="Clum A."/>
            <person name="Drula E."/>
            <person name="Henrissat B."/>
            <person name="Kohler A."/>
            <person name="Grigoriev I.V."/>
            <person name="Martin F.M."/>
            <person name="Hacquard S."/>
        </authorList>
    </citation>
    <scope>NUCLEOTIDE SEQUENCE</scope>
    <source>
        <strain evidence="2">MPI-CAGE-AT-0016</strain>
    </source>
</reference>
<feature type="region of interest" description="Disordered" evidence="1">
    <location>
        <begin position="21"/>
        <end position="115"/>
    </location>
</feature>
<feature type="compositionally biased region" description="Low complexity" evidence="1">
    <location>
        <begin position="441"/>
        <end position="454"/>
    </location>
</feature>
<name>A0A8K0X2F3_9PEZI</name>
<dbReference type="AlphaFoldDB" id="A0A8K0X2F3"/>
<feature type="compositionally biased region" description="Acidic residues" evidence="1">
    <location>
        <begin position="381"/>
        <end position="393"/>
    </location>
</feature>
<gene>
    <name evidence="2" type="ORF">B0T11DRAFT_355865</name>
</gene>
<sequence length="693" mass="75296">MRAQRKSAGKVSLLASLGEALGISSRPSTKRGRPKSRRHIHLRGPSPHDGYGSEASGDDYAPRVIVKQKGRFGSASTPSRRRVSNETASSSGSESSSAKPAKPSSTSSATESIARSPQKGLYRLTAPDLLQSTYSLYNYNVEQTPAPISETEFFKTVAELEKDYNRRSAPPKQPAASGKKQMSAHASLLDGHFCSGCGIRRATKHHLNRAAREGTAPWKNLCGQCLKDHSAGLKYPPAEHGHLCSCCGFARSAEFHRRHPIQPGDRPVPNICRICRDRRSARAMNSTDTLLGTNNMAESEGGSVRSASPGGFTDRLPAVSVENRPVSRQERRRQDRAETLKPVVKATLKPPPTTPQRRKQKSGNPSYKCPTVEDASSSSDSDSEEDSSDESDGEPAPVKTKKSCRNKIPSPLVSDTKRKTQPTFHQEQPQKPEQKPPRPDSSGYNSYASGASSARRTSFNDHVDVRTFTTTAADTRRDTRRNSRPSTAPDSSQSNNTWSTPNTSSFGSFPYTHSNAGRPNLSTDSERMRRQMYEGGVSSLAQEYLRKPSPPPSPTSDFHRGGYSDLAQEYLSPSPSRQHHTEKRHSFGSSGGAQDSKQSWTRTWTHRPSTAPSYQSTASGYHAQRSHHTAGTIPSYTSQPPRPKLPETGFVIELADDESITGRSVSPASTKVHTGNDSSPLKPGVVPGAVAAA</sequence>
<evidence type="ECO:0000256" key="1">
    <source>
        <dbReference type="SAM" id="MobiDB-lite"/>
    </source>
</evidence>
<protein>
    <submittedName>
        <fullName evidence="2">Uncharacterized protein</fullName>
    </submittedName>
</protein>
<organism evidence="2 3">
    <name type="scientific">Plectosphaerella cucumerina</name>
    <dbReference type="NCBI Taxonomy" id="40658"/>
    <lineage>
        <taxon>Eukaryota</taxon>
        <taxon>Fungi</taxon>
        <taxon>Dikarya</taxon>
        <taxon>Ascomycota</taxon>
        <taxon>Pezizomycotina</taxon>
        <taxon>Sordariomycetes</taxon>
        <taxon>Hypocreomycetidae</taxon>
        <taxon>Glomerellales</taxon>
        <taxon>Plectosphaerellaceae</taxon>
        <taxon>Plectosphaerella</taxon>
    </lineage>
</organism>
<evidence type="ECO:0000313" key="2">
    <source>
        <dbReference type="EMBL" id="KAH7359211.1"/>
    </source>
</evidence>
<feature type="compositionally biased region" description="Basic and acidic residues" evidence="1">
    <location>
        <begin position="325"/>
        <end position="339"/>
    </location>
</feature>
<keyword evidence="3" id="KW-1185">Reference proteome</keyword>
<feature type="region of interest" description="Disordered" evidence="1">
    <location>
        <begin position="285"/>
        <end position="693"/>
    </location>
</feature>
<evidence type="ECO:0000313" key="3">
    <source>
        <dbReference type="Proteomes" id="UP000813385"/>
    </source>
</evidence>
<feature type="compositionally biased region" description="Low complexity" evidence="1">
    <location>
        <begin position="88"/>
        <end position="112"/>
    </location>
</feature>
<feature type="compositionally biased region" description="Polar residues" evidence="1">
    <location>
        <begin position="661"/>
        <end position="679"/>
    </location>
</feature>
<comment type="caution">
    <text evidence="2">The sequence shown here is derived from an EMBL/GenBank/DDBJ whole genome shotgun (WGS) entry which is preliminary data.</text>
</comment>
<feature type="compositionally biased region" description="Polar residues" evidence="1">
    <location>
        <begin position="592"/>
        <end position="619"/>
    </location>
</feature>
<feature type="compositionally biased region" description="Polar residues" evidence="1">
    <location>
        <begin position="285"/>
        <end position="297"/>
    </location>
</feature>
<dbReference type="Proteomes" id="UP000813385">
    <property type="component" value="Unassembled WGS sequence"/>
</dbReference>
<feature type="compositionally biased region" description="Low complexity" evidence="1">
    <location>
        <begin position="491"/>
        <end position="505"/>
    </location>
</feature>
<feature type="compositionally biased region" description="Basic residues" evidence="1">
    <location>
        <begin position="28"/>
        <end position="42"/>
    </location>
</feature>
<proteinExistence type="predicted"/>
<feature type="compositionally biased region" description="Polar residues" evidence="1">
    <location>
        <begin position="511"/>
        <end position="523"/>
    </location>
</feature>